<comment type="caution">
    <text evidence="1">The sequence shown here is derived from an EMBL/GenBank/DDBJ whole genome shotgun (WGS) entry which is preliminary data.</text>
</comment>
<dbReference type="AlphaFoldDB" id="A0A832GKF4"/>
<protein>
    <submittedName>
        <fullName evidence="1">Uncharacterized protein</fullName>
    </submittedName>
</protein>
<reference evidence="1" key="1">
    <citation type="journal article" date="2020" name="mSystems">
        <title>Genome- and Community-Level Interaction Insights into Carbon Utilization and Element Cycling Functions of Hydrothermarchaeota in Hydrothermal Sediment.</title>
        <authorList>
            <person name="Zhou Z."/>
            <person name="Liu Y."/>
            <person name="Xu W."/>
            <person name="Pan J."/>
            <person name="Luo Z.H."/>
            <person name="Li M."/>
        </authorList>
    </citation>
    <scope>NUCLEOTIDE SEQUENCE [LARGE SCALE GENOMIC DNA]</scope>
    <source>
        <strain evidence="1">SpSt-605</strain>
    </source>
</reference>
<accession>A0A832GKF4</accession>
<evidence type="ECO:0000313" key="1">
    <source>
        <dbReference type="EMBL" id="HGV54553.1"/>
    </source>
</evidence>
<dbReference type="EMBL" id="DSZU01000012">
    <property type="protein sequence ID" value="HGV54553.1"/>
    <property type="molecule type" value="Genomic_DNA"/>
</dbReference>
<proteinExistence type="predicted"/>
<name>A0A832GKF4_9BACT</name>
<sequence>MRESLLYFRNLEKAYSPLVDRLMKEDLSFLAQLEALNRALMHSKEAFREKGSFDFCADCAKRGIKCCSRDLEWKLRAEEFFLNLCLFKLNGETLILQERSTEDCLFLGEMGCILKLTPLFCRNFFCRELSEFLGRDTLIYLQNALEKEVFLSFKLCEEVKKFLPKGALNL</sequence>
<gene>
    <name evidence="1" type="ORF">ENT73_00505</name>
</gene>
<organism evidence="1">
    <name type="scientific">Caldimicrobium thiodismutans</name>
    <dbReference type="NCBI Taxonomy" id="1653476"/>
    <lineage>
        <taxon>Bacteria</taxon>
        <taxon>Pseudomonadati</taxon>
        <taxon>Thermodesulfobacteriota</taxon>
        <taxon>Thermodesulfobacteria</taxon>
        <taxon>Thermodesulfobacteriales</taxon>
        <taxon>Thermodesulfobacteriaceae</taxon>
        <taxon>Caldimicrobium</taxon>
    </lineage>
</organism>